<keyword evidence="5" id="KW-1185">Reference proteome</keyword>
<accession>A0AA42BLG6</accession>
<dbReference type="Proteomes" id="UP001165413">
    <property type="component" value="Unassembled WGS sequence"/>
</dbReference>
<dbReference type="GO" id="GO:0071111">
    <property type="term" value="F:cyclic-guanylate-specific phosphodiesterase activity"/>
    <property type="evidence" value="ECO:0007669"/>
    <property type="project" value="InterPro"/>
</dbReference>
<dbReference type="CDD" id="cd01948">
    <property type="entry name" value="EAL"/>
    <property type="match status" value="1"/>
</dbReference>
<dbReference type="PROSITE" id="PS50110">
    <property type="entry name" value="RESPONSE_REGULATORY"/>
    <property type="match status" value="1"/>
</dbReference>
<proteinExistence type="predicted"/>
<name>A0AA42BLG6_9ALTE</name>
<evidence type="ECO:0000256" key="1">
    <source>
        <dbReference type="PROSITE-ProRule" id="PRU00169"/>
    </source>
</evidence>
<evidence type="ECO:0000259" key="2">
    <source>
        <dbReference type="PROSITE" id="PS50110"/>
    </source>
</evidence>
<dbReference type="PANTHER" id="PTHR33121">
    <property type="entry name" value="CYCLIC DI-GMP PHOSPHODIESTERASE PDEF"/>
    <property type="match status" value="1"/>
</dbReference>
<sequence length="562" mass="63256">MAKPSLLVVDDELNILKSMRRLFRQAGYDVHTANSGHEAQLILAGTHVDVVLSDFRMPEMNGGELLSFVKQTYPDITCLIISGYTDFDSVLSVLNEGVAYKFLTKPWDNTQLIEEVAAAFQHNTTQKQQNNRLENSDVLHSKQEMLSAVDALQYEKHAFTIAYVTIDNAFDLQDANVNTSEILPQIASAVELQAPSCQIFNMHNHAMILLLPIQDENEARHFIAHVLHSELNASWLKAEAASIDLAVSFICSLDFTVSTHNLFETLQEASAVLNNQDQFVSLNNQYLVAKKRRLTIKSDVHKALKMNQFSLAFQPKVKLEDGIVESAEILLRWRHQDLGWVSPAEFIDIAEADGQIHDIGDWVIEHGIKAIARLSRVCHEFKRLSINVSANQLMNLKIVNTIKNTLEKYQVDAKHLIIEVTETSLIKNLAVTSKTLHALKSLGLKIAIDDFGVGYSSFAYLSKLPVDILKIDRAMLDDIEYNQDTQMLVENLVKTCHSMNIDVVAEGIETQEALEKVDVANCDYVQGYFYSAAVNDQDIEKMFIMQPYRKKKKLSTAKESTA</sequence>
<dbReference type="InterPro" id="IPR035919">
    <property type="entry name" value="EAL_sf"/>
</dbReference>
<feature type="modified residue" description="4-aspartylphosphate" evidence="1">
    <location>
        <position position="54"/>
    </location>
</feature>
<evidence type="ECO:0000259" key="3">
    <source>
        <dbReference type="PROSITE" id="PS50883"/>
    </source>
</evidence>
<dbReference type="InterPro" id="IPR001633">
    <property type="entry name" value="EAL_dom"/>
</dbReference>
<organism evidence="4 5">
    <name type="scientific">Opacimonas viscosa</name>
    <dbReference type="NCBI Taxonomy" id="2961944"/>
    <lineage>
        <taxon>Bacteria</taxon>
        <taxon>Pseudomonadati</taxon>
        <taxon>Pseudomonadota</taxon>
        <taxon>Gammaproteobacteria</taxon>
        <taxon>Alteromonadales</taxon>
        <taxon>Alteromonadaceae</taxon>
        <taxon>Opacimonas</taxon>
    </lineage>
</organism>
<feature type="domain" description="Response regulatory" evidence="2">
    <location>
        <begin position="5"/>
        <end position="120"/>
    </location>
</feature>
<dbReference type="AlphaFoldDB" id="A0AA42BLG6"/>
<comment type="caution">
    <text evidence="4">The sequence shown here is derived from an EMBL/GenBank/DDBJ whole genome shotgun (WGS) entry which is preliminary data.</text>
</comment>
<dbReference type="EMBL" id="JANATA010000011">
    <property type="protein sequence ID" value="MCP3428828.1"/>
    <property type="molecule type" value="Genomic_DNA"/>
</dbReference>
<gene>
    <name evidence="4" type="ORF">NLF92_07695</name>
</gene>
<evidence type="ECO:0000313" key="5">
    <source>
        <dbReference type="Proteomes" id="UP001165413"/>
    </source>
</evidence>
<dbReference type="Gene3D" id="3.40.50.2300">
    <property type="match status" value="1"/>
</dbReference>
<dbReference type="Pfam" id="PF00072">
    <property type="entry name" value="Response_reg"/>
    <property type="match status" value="1"/>
</dbReference>
<dbReference type="RefSeq" id="WP_254100479.1">
    <property type="nucleotide sequence ID" value="NZ_JANATA010000011.1"/>
</dbReference>
<evidence type="ECO:0000313" key="4">
    <source>
        <dbReference type="EMBL" id="MCP3428828.1"/>
    </source>
</evidence>
<dbReference type="SMART" id="SM00052">
    <property type="entry name" value="EAL"/>
    <property type="match status" value="1"/>
</dbReference>
<dbReference type="Gene3D" id="3.20.20.450">
    <property type="entry name" value="EAL domain"/>
    <property type="match status" value="1"/>
</dbReference>
<keyword evidence="1" id="KW-0597">Phosphoprotein</keyword>
<dbReference type="SUPFAM" id="SSF141868">
    <property type="entry name" value="EAL domain-like"/>
    <property type="match status" value="1"/>
</dbReference>
<dbReference type="InterPro" id="IPR011006">
    <property type="entry name" value="CheY-like_superfamily"/>
</dbReference>
<dbReference type="Pfam" id="PF00563">
    <property type="entry name" value="EAL"/>
    <property type="match status" value="1"/>
</dbReference>
<feature type="domain" description="EAL" evidence="3">
    <location>
        <begin position="293"/>
        <end position="547"/>
    </location>
</feature>
<dbReference type="InterPro" id="IPR050706">
    <property type="entry name" value="Cyclic-di-GMP_PDE-like"/>
</dbReference>
<dbReference type="SUPFAM" id="SSF52172">
    <property type="entry name" value="CheY-like"/>
    <property type="match status" value="1"/>
</dbReference>
<dbReference type="PANTHER" id="PTHR33121:SF79">
    <property type="entry name" value="CYCLIC DI-GMP PHOSPHODIESTERASE PDED-RELATED"/>
    <property type="match status" value="1"/>
</dbReference>
<dbReference type="SMART" id="SM00448">
    <property type="entry name" value="REC"/>
    <property type="match status" value="1"/>
</dbReference>
<dbReference type="GO" id="GO:0000160">
    <property type="term" value="P:phosphorelay signal transduction system"/>
    <property type="evidence" value="ECO:0007669"/>
    <property type="project" value="InterPro"/>
</dbReference>
<dbReference type="CDD" id="cd17569">
    <property type="entry name" value="REC_HupR-like"/>
    <property type="match status" value="1"/>
</dbReference>
<dbReference type="InterPro" id="IPR001789">
    <property type="entry name" value="Sig_transdc_resp-reg_receiver"/>
</dbReference>
<dbReference type="PROSITE" id="PS50883">
    <property type="entry name" value="EAL"/>
    <property type="match status" value="1"/>
</dbReference>
<reference evidence="4" key="1">
    <citation type="submission" date="2022-07" db="EMBL/GenBank/DDBJ databases">
        <title>Characterization of the Novel Bacterium Alteromonas immobilis LMIT006 and Alteromonas gregis LMIT007.</title>
        <authorList>
            <person name="Lin X."/>
        </authorList>
    </citation>
    <scope>NUCLEOTIDE SEQUENCE</scope>
    <source>
        <strain evidence="4">LMIT007</strain>
    </source>
</reference>
<protein>
    <submittedName>
        <fullName evidence="4">EAL domain-containing protein</fullName>
    </submittedName>
</protein>